<dbReference type="AlphaFoldDB" id="A0A8J3Z861"/>
<dbReference type="PANTHER" id="PTHR46844">
    <property type="entry name" value="SLR5058 PROTEIN"/>
    <property type="match status" value="1"/>
</dbReference>
<dbReference type="Gene3D" id="3.40.50.300">
    <property type="entry name" value="P-loop containing nucleotide triphosphate hydrolases"/>
    <property type="match status" value="1"/>
</dbReference>
<dbReference type="RefSeq" id="WP_204000823.1">
    <property type="nucleotide sequence ID" value="NZ_BOPG01000044.1"/>
</dbReference>
<gene>
    <name evidence="2" type="ORF">Vau01_066450</name>
</gene>
<sequence>MTISGDEADRAHALAAALRELHSQIGAPSARTLAKQIGTVSHTTVSEALAGRRTPSWPIVASLVQQLAGDEDRFRALWSAATTASPPPTAPERDDLAFLVRYRQRAAQRHRVCTLPWPQYSRADIVDLYVPQRIFTIDRSGDERLSATTDTWRLDATNRRAVLLAGPGSGKSTLFTMLAHRHAVHDGLPVPFLVPIRDFAAEIPLARSVVGFIEHRLETLYQVQPPHGFVERQLAAGNALILLDGLDEVPLPSHRALVSSVIDLLADDYPRANILVTSRPVGYEQHPLDPARFDALGLADLDEAEIQQYARRWFLHALDVLPDDVDQMVARFMEESDSISELRSNPLQLSLLCDCYRRLGHLPRSRVELYQAYWQSRLDWDASRGIKVSRNPNAVDTSTLGHLAFWILSHAADDWTISRTTLLKVVAEFLRERTHDRDNAEQAARLELDFLQQRAAVVVHRGHTADGDEAYGFVHQTFMEFCAANHLARTVYHAAEVAQELAPRLGSPEWNSVGKLTVQIAHQLRDDGADQLIDGLITEALNLPAAQRDIVRQFVLELLDAVDLRPRTALRLAHKANLAKLAVQQPALTDHPSLQRYVRGWQVSTAVPDSIAERLRTARDLTTQAFARPELVPATVAWTWSTLEAALCRCLDASTDTTPANLIREATQKGLLTPQAATSLKRAYALRNTAVHGRVDTIIPIDSAVEMIETIHNVISGVYRAARDRQ</sequence>
<dbReference type="EMBL" id="BOPG01000044">
    <property type="protein sequence ID" value="GIJ59129.1"/>
    <property type="molecule type" value="Genomic_DNA"/>
</dbReference>
<proteinExistence type="predicted"/>
<evidence type="ECO:0000313" key="3">
    <source>
        <dbReference type="Proteomes" id="UP000612585"/>
    </source>
</evidence>
<feature type="domain" description="NACHT" evidence="1">
    <location>
        <begin position="159"/>
        <end position="280"/>
    </location>
</feature>
<comment type="caution">
    <text evidence="2">The sequence shown here is derived from an EMBL/GenBank/DDBJ whole genome shotgun (WGS) entry which is preliminary data.</text>
</comment>
<dbReference type="SUPFAM" id="SSF52540">
    <property type="entry name" value="P-loop containing nucleoside triphosphate hydrolases"/>
    <property type="match status" value="1"/>
</dbReference>
<organism evidence="2 3">
    <name type="scientific">Virgisporangium aurantiacum</name>
    <dbReference type="NCBI Taxonomy" id="175570"/>
    <lineage>
        <taxon>Bacteria</taxon>
        <taxon>Bacillati</taxon>
        <taxon>Actinomycetota</taxon>
        <taxon>Actinomycetes</taxon>
        <taxon>Micromonosporales</taxon>
        <taxon>Micromonosporaceae</taxon>
        <taxon>Virgisporangium</taxon>
    </lineage>
</organism>
<protein>
    <recommendedName>
        <fullName evidence="1">NACHT domain-containing protein</fullName>
    </recommendedName>
</protein>
<name>A0A8J3Z861_9ACTN</name>
<dbReference type="PROSITE" id="PS50837">
    <property type="entry name" value="NACHT"/>
    <property type="match status" value="1"/>
</dbReference>
<accession>A0A8J3Z861</accession>
<keyword evidence="3" id="KW-1185">Reference proteome</keyword>
<dbReference type="PANTHER" id="PTHR46844:SF1">
    <property type="entry name" value="SLR5058 PROTEIN"/>
    <property type="match status" value="1"/>
</dbReference>
<dbReference type="InterPro" id="IPR007111">
    <property type="entry name" value="NACHT_NTPase"/>
</dbReference>
<evidence type="ECO:0000259" key="1">
    <source>
        <dbReference type="PROSITE" id="PS50837"/>
    </source>
</evidence>
<dbReference type="Pfam" id="PF05729">
    <property type="entry name" value="NACHT"/>
    <property type="match status" value="1"/>
</dbReference>
<dbReference type="InterPro" id="IPR027417">
    <property type="entry name" value="P-loop_NTPase"/>
</dbReference>
<reference evidence="2" key="1">
    <citation type="submission" date="2021-01" db="EMBL/GenBank/DDBJ databases">
        <title>Whole genome shotgun sequence of Virgisporangium aurantiacum NBRC 16421.</title>
        <authorList>
            <person name="Komaki H."/>
            <person name="Tamura T."/>
        </authorList>
    </citation>
    <scope>NUCLEOTIDE SEQUENCE</scope>
    <source>
        <strain evidence="2">NBRC 16421</strain>
    </source>
</reference>
<evidence type="ECO:0000313" key="2">
    <source>
        <dbReference type="EMBL" id="GIJ59129.1"/>
    </source>
</evidence>
<dbReference type="Proteomes" id="UP000612585">
    <property type="component" value="Unassembled WGS sequence"/>
</dbReference>